<feature type="compositionally biased region" description="Basic and acidic residues" evidence="1">
    <location>
        <begin position="120"/>
        <end position="139"/>
    </location>
</feature>
<evidence type="ECO:0000256" key="1">
    <source>
        <dbReference type="SAM" id="MobiDB-lite"/>
    </source>
</evidence>
<evidence type="ECO:0000313" key="2">
    <source>
        <dbReference type="EMBL" id="OAE21181.1"/>
    </source>
</evidence>
<proteinExistence type="predicted"/>
<gene>
    <name evidence="2" type="ORF">AXG93_4012s1110</name>
</gene>
<protein>
    <submittedName>
        <fullName evidence="2">Uncharacterized protein</fullName>
    </submittedName>
</protein>
<organism evidence="2 3">
    <name type="scientific">Marchantia polymorpha subsp. ruderalis</name>
    <dbReference type="NCBI Taxonomy" id="1480154"/>
    <lineage>
        <taxon>Eukaryota</taxon>
        <taxon>Viridiplantae</taxon>
        <taxon>Streptophyta</taxon>
        <taxon>Embryophyta</taxon>
        <taxon>Marchantiophyta</taxon>
        <taxon>Marchantiopsida</taxon>
        <taxon>Marchantiidae</taxon>
        <taxon>Marchantiales</taxon>
        <taxon>Marchantiaceae</taxon>
        <taxon>Marchantia</taxon>
    </lineage>
</organism>
<dbReference type="Proteomes" id="UP000077202">
    <property type="component" value="Unassembled WGS sequence"/>
</dbReference>
<sequence>MKNSPGYVRTAPEIFPIGMLLKPAAVTRRKHICLVKQNLIHFLQDVIGFLGVRSLNPYPTVDELSGYPVLDQKSKRQAHVDHELADLRLPALHRVPRRVPSKIFQKAVEIDASLMGVQTRDQKDQESNDEPQPKARYKDQAGLGAGAGVPGPAAQLQAHARKMEPIWDIVSGLAKSLTEARDQIATLMKQQQQLQQQQQGSMANLAAIERKPSPVSRGPQYAHNRCPPLSPAQRDHTPHGNRNVHRSHAHGFCAFGRNSEYKELMHHNAGGKMHPPPRYADQFQQSESKAAAAAKEREQIGRGGAYGIKLKGGGGNCGINVVPGSQSFTCRQAKGKKGMHLTAQMRDCHMKVDADGKKFDGENPVKIRITAPTKVRPPPSARRPSPEVRRYCVGTQYANLLKEEAHHLREQRGVSETQVKRANWTNY</sequence>
<feature type="region of interest" description="Disordered" evidence="1">
    <location>
        <begin position="115"/>
        <end position="148"/>
    </location>
</feature>
<accession>A0A176VLI9</accession>
<evidence type="ECO:0000313" key="3">
    <source>
        <dbReference type="Proteomes" id="UP000077202"/>
    </source>
</evidence>
<feature type="region of interest" description="Disordered" evidence="1">
    <location>
        <begin position="212"/>
        <end position="245"/>
    </location>
</feature>
<dbReference type="EMBL" id="LVLJ01003523">
    <property type="protein sequence ID" value="OAE21181.1"/>
    <property type="molecule type" value="Genomic_DNA"/>
</dbReference>
<keyword evidence="3" id="KW-1185">Reference proteome</keyword>
<feature type="region of interest" description="Disordered" evidence="1">
    <location>
        <begin position="408"/>
        <end position="427"/>
    </location>
</feature>
<dbReference type="AlphaFoldDB" id="A0A176VLI9"/>
<reference evidence="2" key="1">
    <citation type="submission" date="2016-03" db="EMBL/GenBank/DDBJ databases">
        <title>Mechanisms controlling the formation of the plant cell surface in tip-growing cells are functionally conserved among land plants.</title>
        <authorList>
            <person name="Honkanen S."/>
            <person name="Jones V.A."/>
            <person name="Morieri G."/>
            <person name="Champion C."/>
            <person name="Hetherington A.J."/>
            <person name="Kelly S."/>
            <person name="Saint-Marcoux D."/>
            <person name="Proust H."/>
            <person name="Prescott H."/>
            <person name="Dolan L."/>
        </authorList>
    </citation>
    <scope>NUCLEOTIDE SEQUENCE [LARGE SCALE GENOMIC DNA]</scope>
    <source>
        <tissue evidence="2">Whole gametophyte</tissue>
    </source>
</reference>
<name>A0A176VLI9_MARPO</name>
<comment type="caution">
    <text evidence="2">The sequence shown here is derived from an EMBL/GenBank/DDBJ whole genome shotgun (WGS) entry which is preliminary data.</text>
</comment>